<dbReference type="Pfam" id="PF00005">
    <property type="entry name" value="ABC_tran"/>
    <property type="match status" value="1"/>
</dbReference>
<evidence type="ECO:0000256" key="1">
    <source>
        <dbReference type="ARBA" id="ARBA00004651"/>
    </source>
</evidence>
<organism evidence="10 11">
    <name type="scientific">Palleronia sediminis</name>
    <dbReference type="NCBI Taxonomy" id="2547833"/>
    <lineage>
        <taxon>Bacteria</taxon>
        <taxon>Pseudomonadati</taxon>
        <taxon>Pseudomonadota</taxon>
        <taxon>Alphaproteobacteria</taxon>
        <taxon>Rhodobacterales</taxon>
        <taxon>Roseobacteraceae</taxon>
        <taxon>Palleronia</taxon>
    </lineage>
</organism>
<comment type="caution">
    <text evidence="10">The sequence shown here is derived from an EMBL/GenBank/DDBJ whole genome shotgun (WGS) entry which is preliminary data.</text>
</comment>
<reference evidence="10 11" key="1">
    <citation type="submission" date="2019-03" db="EMBL/GenBank/DDBJ databases">
        <title>Primorskyibacter sp. SS33 isolated from sediments.</title>
        <authorList>
            <person name="Xunke S."/>
        </authorList>
    </citation>
    <scope>NUCLEOTIDE SEQUENCE [LARGE SCALE GENOMIC DNA]</scope>
    <source>
        <strain evidence="10 11">SS33</strain>
    </source>
</reference>
<evidence type="ECO:0000256" key="5">
    <source>
        <dbReference type="ARBA" id="ARBA00022989"/>
    </source>
</evidence>
<dbReference type="GO" id="GO:0016887">
    <property type="term" value="F:ATP hydrolysis activity"/>
    <property type="evidence" value="ECO:0007669"/>
    <property type="project" value="InterPro"/>
</dbReference>
<evidence type="ECO:0000256" key="7">
    <source>
        <dbReference type="SAM" id="Phobius"/>
    </source>
</evidence>
<dbReference type="Pfam" id="PF00664">
    <property type="entry name" value="ABC_membrane"/>
    <property type="match status" value="1"/>
</dbReference>
<proteinExistence type="predicted"/>
<dbReference type="SUPFAM" id="SSF52540">
    <property type="entry name" value="P-loop containing nucleoside triphosphate hydrolases"/>
    <property type="match status" value="1"/>
</dbReference>
<keyword evidence="6 7" id="KW-0472">Membrane</keyword>
<feature type="transmembrane region" description="Helical" evidence="7">
    <location>
        <begin position="163"/>
        <end position="182"/>
    </location>
</feature>
<dbReference type="SMART" id="SM00382">
    <property type="entry name" value="AAA"/>
    <property type="match status" value="1"/>
</dbReference>
<dbReference type="CDD" id="cd03246">
    <property type="entry name" value="ABCC_Protease_Secretion"/>
    <property type="match status" value="1"/>
</dbReference>
<dbReference type="SUPFAM" id="SSF90123">
    <property type="entry name" value="ABC transporter transmembrane region"/>
    <property type="match status" value="1"/>
</dbReference>
<dbReference type="InterPro" id="IPR010128">
    <property type="entry name" value="ATPase_T1SS_PrtD-like"/>
</dbReference>
<comment type="subcellular location">
    <subcellularLocation>
        <location evidence="1">Cell membrane</location>
        <topology evidence="1">Multi-pass membrane protein</topology>
    </subcellularLocation>
</comment>
<dbReference type="AlphaFoldDB" id="A0A4R6A8W2"/>
<dbReference type="PANTHER" id="PTHR24221">
    <property type="entry name" value="ATP-BINDING CASSETTE SUB-FAMILY B"/>
    <property type="match status" value="1"/>
</dbReference>
<feature type="transmembrane region" description="Helical" evidence="7">
    <location>
        <begin position="24"/>
        <end position="48"/>
    </location>
</feature>
<dbReference type="InterPro" id="IPR039421">
    <property type="entry name" value="Type_1_exporter"/>
</dbReference>
<evidence type="ECO:0000256" key="2">
    <source>
        <dbReference type="ARBA" id="ARBA00022692"/>
    </source>
</evidence>
<dbReference type="OrthoDB" id="9808328at2"/>
<evidence type="ECO:0000256" key="4">
    <source>
        <dbReference type="ARBA" id="ARBA00022840"/>
    </source>
</evidence>
<dbReference type="GO" id="GO:0140359">
    <property type="term" value="F:ABC-type transporter activity"/>
    <property type="evidence" value="ECO:0007669"/>
    <property type="project" value="InterPro"/>
</dbReference>
<keyword evidence="5 7" id="KW-1133">Transmembrane helix</keyword>
<keyword evidence="2 7" id="KW-0812">Transmembrane</keyword>
<feature type="transmembrane region" description="Helical" evidence="7">
    <location>
        <begin position="60"/>
        <end position="79"/>
    </location>
</feature>
<dbReference type="NCBIfam" id="TIGR01842">
    <property type="entry name" value="type_I_sec_PrtD"/>
    <property type="match status" value="1"/>
</dbReference>
<feature type="domain" description="ABC transmembrane type-1" evidence="9">
    <location>
        <begin position="26"/>
        <end position="304"/>
    </location>
</feature>
<evidence type="ECO:0000313" key="11">
    <source>
        <dbReference type="Proteomes" id="UP000295701"/>
    </source>
</evidence>
<dbReference type="GO" id="GO:0005886">
    <property type="term" value="C:plasma membrane"/>
    <property type="evidence" value="ECO:0007669"/>
    <property type="project" value="UniProtKB-SubCell"/>
</dbReference>
<dbReference type="InterPro" id="IPR017871">
    <property type="entry name" value="ABC_transporter-like_CS"/>
</dbReference>
<dbReference type="Proteomes" id="UP000295701">
    <property type="component" value="Unassembled WGS sequence"/>
</dbReference>
<dbReference type="PROSITE" id="PS50929">
    <property type="entry name" value="ABC_TM1F"/>
    <property type="match status" value="1"/>
</dbReference>
<feature type="transmembrane region" description="Helical" evidence="7">
    <location>
        <begin position="137"/>
        <end position="157"/>
    </location>
</feature>
<dbReference type="GO" id="GO:0030253">
    <property type="term" value="P:protein secretion by the type I secretion system"/>
    <property type="evidence" value="ECO:0007669"/>
    <property type="project" value="InterPro"/>
</dbReference>
<dbReference type="GO" id="GO:0030256">
    <property type="term" value="C:type I protein secretion system complex"/>
    <property type="evidence" value="ECO:0007669"/>
    <property type="project" value="InterPro"/>
</dbReference>
<dbReference type="InterPro" id="IPR003439">
    <property type="entry name" value="ABC_transporter-like_ATP-bd"/>
</dbReference>
<keyword evidence="3" id="KW-0547">Nucleotide-binding</keyword>
<gene>
    <name evidence="10" type="ORF">E2L08_10080</name>
</gene>
<dbReference type="InterPro" id="IPR011527">
    <property type="entry name" value="ABC1_TM_dom"/>
</dbReference>
<sequence>MIGGDKTVRGNDELRKTRAESRGLFWLVGIFSLFVNLLMLTGPLYMLQVYDRVLGSRSEATLIALTLLMGFLFAIMGVLDFARGRILARIGARFQARLDRRVFSAMMRKAAVAPEDDGGQNYLRDLESVQRLLSSPVLTAFFDAPWTPIFLFIIFVFHPLLGWLAVAGGGTLIAIAVVNQITTRNPQSRANKALVRSERMSEQIRHEAEMVRSLGMQHATFTRWQVLRDASLKETIQSSDYTGGFSTLTKTLRQFLQSAMLGLGAYLVLQNQMTPGGMIAASILLGRALAPLDLAIGQWQVVQRANQGWKGLSALLGAVPEEGPRTRLPRPVARLSAQEVTVIPPGQSQASLRMVSFDVEPGEAVGIIGPSGSGKSTLARAIVGVWRVAGGRIRLGGAALEQYEPDVLGQHIGYLPQRVQLFDGTIAENIARMAPVVDDAAVVAAAQKAAAHEMILKLPDGYDTQVSSATGRLSGGQMQRVGLARAMYGDPVLLVLDEPNSNLDNEGATALNEAMAQIKAAGGAVLIMAHRPSAIAQCERLLVLEGGVRRAFGPTREVLERTVTNHAEITGSSGRGGGVS</sequence>
<dbReference type="GO" id="GO:0034040">
    <property type="term" value="F:ATPase-coupled lipid transmembrane transporter activity"/>
    <property type="evidence" value="ECO:0007669"/>
    <property type="project" value="TreeGrafter"/>
</dbReference>
<dbReference type="GO" id="GO:0005524">
    <property type="term" value="F:ATP binding"/>
    <property type="evidence" value="ECO:0007669"/>
    <property type="project" value="UniProtKB-KW"/>
</dbReference>
<evidence type="ECO:0000256" key="3">
    <source>
        <dbReference type="ARBA" id="ARBA00022741"/>
    </source>
</evidence>
<evidence type="ECO:0000256" key="6">
    <source>
        <dbReference type="ARBA" id="ARBA00023136"/>
    </source>
</evidence>
<keyword evidence="4" id="KW-0067">ATP-binding</keyword>
<evidence type="ECO:0000259" key="8">
    <source>
        <dbReference type="PROSITE" id="PS50893"/>
    </source>
</evidence>
<dbReference type="PROSITE" id="PS00211">
    <property type="entry name" value="ABC_TRANSPORTER_1"/>
    <property type="match status" value="1"/>
</dbReference>
<dbReference type="InterPro" id="IPR036640">
    <property type="entry name" value="ABC1_TM_sf"/>
</dbReference>
<protein>
    <submittedName>
        <fullName evidence="10">Type I secretion system permease/ATPase</fullName>
    </submittedName>
</protein>
<keyword evidence="11" id="KW-1185">Reference proteome</keyword>
<evidence type="ECO:0000259" key="9">
    <source>
        <dbReference type="PROSITE" id="PS50929"/>
    </source>
</evidence>
<dbReference type="EMBL" id="SNAA01000010">
    <property type="protein sequence ID" value="TDL79367.1"/>
    <property type="molecule type" value="Genomic_DNA"/>
</dbReference>
<accession>A0A4R6A8W2</accession>
<dbReference type="InterPro" id="IPR027417">
    <property type="entry name" value="P-loop_NTPase"/>
</dbReference>
<dbReference type="PROSITE" id="PS50893">
    <property type="entry name" value="ABC_TRANSPORTER_2"/>
    <property type="match status" value="1"/>
</dbReference>
<evidence type="ECO:0000313" key="10">
    <source>
        <dbReference type="EMBL" id="TDL79367.1"/>
    </source>
</evidence>
<feature type="domain" description="ABC transporter" evidence="8">
    <location>
        <begin position="335"/>
        <end position="571"/>
    </location>
</feature>
<name>A0A4R6A8W2_9RHOB</name>
<dbReference type="PANTHER" id="PTHR24221:SF248">
    <property type="entry name" value="ABC TRANSPORTER TRANSMEMBRANE REGION"/>
    <property type="match status" value="1"/>
</dbReference>
<dbReference type="Gene3D" id="1.20.1560.10">
    <property type="entry name" value="ABC transporter type 1, transmembrane domain"/>
    <property type="match status" value="1"/>
</dbReference>
<dbReference type="RefSeq" id="WP_133396956.1">
    <property type="nucleotide sequence ID" value="NZ_SNAA01000010.1"/>
</dbReference>
<dbReference type="Gene3D" id="3.40.50.300">
    <property type="entry name" value="P-loop containing nucleotide triphosphate hydrolases"/>
    <property type="match status" value="1"/>
</dbReference>
<dbReference type="InterPro" id="IPR003593">
    <property type="entry name" value="AAA+_ATPase"/>
</dbReference>